<dbReference type="SUPFAM" id="SSF50494">
    <property type="entry name" value="Trypsin-like serine proteases"/>
    <property type="match status" value="2"/>
</dbReference>
<dbReference type="PANTHER" id="PTHR24253:SF170">
    <property type="entry name" value="PEPTIDASE S1 DOMAIN-CONTAINING PROTEIN"/>
    <property type="match status" value="1"/>
</dbReference>
<name>A0AAW0H4K5_MYOGA</name>
<dbReference type="InterPro" id="IPR018114">
    <property type="entry name" value="TRYPSIN_HIS"/>
</dbReference>
<keyword evidence="2" id="KW-0812">Transmembrane</keyword>
<organism evidence="4 5">
    <name type="scientific">Myodes glareolus</name>
    <name type="common">Bank vole</name>
    <name type="synonym">Clethrionomys glareolus</name>
    <dbReference type="NCBI Taxonomy" id="447135"/>
    <lineage>
        <taxon>Eukaryota</taxon>
        <taxon>Metazoa</taxon>
        <taxon>Chordata</taxon>
        <taxon>Craniata</taxon>
        <taxon>Vertebrata</taxon>
        <taxon>Euteleostomi</taxon>
        <taxon>Mammalia</taxon>
        <taxon>Eutheria</taxon>
        <taxon>Euarchontoglires</taxon>
        <taxon>Glires</taxon>
        <taxon>Rodentia</taxon>
        <taxon>Myomorpha</taxon>
        <taxon>Muroidea</taxon>
        <taxon>Cricetidae</taxon>
        <taxon>Arvicolinae</taxon>
        <taxon>Myodes</taxon>
    </lineage>
</organism>
<accession>A0AAW0H4K5</accession>
<comment type="caution">
    <text evidence="4">The sequence shown here is derived from an EMBL/GenBank/DDBJ whole genome shotgun (WGS) entry which is preliminary data.</text>
</comment>
<dbReference type="PANTHER" id="PTHR24253">
    <property type="entry name" value="TRANSMEMBRANE PROTEASE SERINE"/>
    <property type="match status" value="1"/>
</dbReference>
<dbReference type="PROSITE" id="PS50240">
    <property type="entry name" value="TRYPSIN_DOM"/>
    <property type="match status" value="2"/>
</dbReference>
<evidence type="ECO:0000256" key="1">
    <source>
        <dbReference type="ARBA" id="ARBA00023157"/>
    </source>
</evidence>
<dbReference type="InterPro" id="IPR001314">
    <property type="entry name" value="Peptidase_S1A"/>
</dbReference>
<evidence type="ECO:0000259" key="3">
    <source>
        <dbReference type="PROSITE" id="PS50240"/>
    </source>
</evidence>
<feature type="domain" description="Peptidase S1" evidence="3">
    <location>
        <begin position="18"/>
        <end position="297"/>
    </location>
</feature>
<dbReference type="PRINTS" id="PR00722">
    <property type="entry name" value="CHYMOTRYPSIN"/>
</dbReference>
<feature type="transmembrane region" description="Helical" evidence="2">
    <location>
        <begin position="574"/>
        <end position="597"/>
    </location>
</feature>
<dbReference type="Gene3D" id="2.40.10.10">
    <property type="entry name" value="Trypsin-like serine proteases"/>
    <property type="match status" value="3"/>
</dbReference>
<dbReference type="Pfam" id="PF00089">
    <property type="entry name" value="Trypsin"/>
    <property type="match status" value="3"/>
</dbReference>
<dbReference type="PROSITE" id="PS00134">
    <property type="entry name" value="TRYPSIN_HIS"/>
    <property type="match status" value="1"/>
</dbReference>
<sequence length="617" mass="66530">MLSPYCWCCPSWLAYCRPPLVSLQFKFSYWVHFCRCSFIHPQLVLIVAHCVGPHIQGPVLFQVQLHEQHLYYEDQRLPVNQIIMHPNYFSAEGGADIALPYPGPCCGDLLLRDIMLGDRLGRYEMVSRLGMAASSGGMVADEPPPKVVLLSFQSLSQVKVPTVENDLSDWKYHTGLYTGDNVLIVRDDMLCARNTGRDSCQVGPVSPAPAPRLIQSPHGGDSVGSLVCKTKGVWLQAGVVSWGEVTILGSTSGMDPPLDTMALGPCGFLLLLAVPANSASSGSGCGQPQVSHAGSRIVGGHAASAGTWPWQASLRLQKVHVCGGSLLSPEWVLTAAHCFSGVGDKWDTGYWQRWVVGRLVIVRGGHLHFSLPPRSVNSSDYQVHLGELKITLSPHFSTVKQIILYSSPPGPPGSSGDIALVQLGTPVALSSWVQPVCLPEASADFYPGMRCWVTGWGHTREGEPLKPPYNLQEAEVSVVDVETCSQAYSSPNGTIIQPDMLCARGPGDACQDDSGGPLVCQVAGTWQQAGVVSWGEGCGRPDRPGVYARVTAYVNWIHHHVPESGGPGTKGFSWIPLLAGLFLPSLLLLLISGVLMVKCWLGRSWLGSTSHQLQTSY</sequence>
<reference evidence="4 5" key="1">
    <citation type="journal article" date="2023" name="bioRxiv">
        <title>Conserved and derived expression patterns and positive selection on dental genes reveal complex evolutionary context of ever-growing rodent molars.</title>
        <authorList>
            <person name="Calamari Z.T."/>
            <person name="Song A."/>
            <person name="Cohen E."/>
            <person name="Akter M."/>
            <person name="Roy R.D."/>
            <person name="Hallikas O."/>
            <person name="Christensen M.M."/>
            <person name="Li P."/>
            <person name="Marangoni P."/>
            <person name="Jernvall J."/>
            <person name="Klein O.D."/>
        </authorList>
    </citation>
    <scope>NUCLEOTIDE SEQUENCE [LARGE SCALE GENOMIC DNA]</scope>
    <source>
        <strain evidence="4">V071</strain>
    </source>
</reference>
<dbReference type="GO" id="GO:0006508">
    <property type="term" value="P:proteolysis"/>
    <property type="evidence" value="ECO:0007669"/>
    <property type="project" value="UniProtKB-KW"/>
</dbReference>
<dbReference type="SMART" id="SM00020">
    <property type="entry name" value="Tryp_SPc"/>
    <property type="match status" value="1"/>
</dbReference>
<dbReference type="InterPro" id="IPR001254">
    <property type="entry name" value="Trypsin_dom"/>
</dbReference>
<dbReference type="CDD" id="cd00190">
    <property type="entry name" value="Tryp_SPc"/>
    <property type="match status" value="1"/>
</dbReference>
<protein>
    <recommendedName>
        <fullName evidence="3">Peptidase S1 domain-containing protein</fullName>
    </recommendedName>
</protein>
<dbReference type="InterPro" id="IPR043504">
    <property type="entry name" value="Peptidase_S1_PA_chymotrypsin"/>
</dbReference>
<gene>
    <name evidence="4" type="ORF">U0070_001958</name>
</gene>
<dbReference type="InterPro" id="IPR009003">
    <property type="entry name" value="Peptidase_S1_PA"/>
</dbReference>
<keyword evidence="5" id="KW-1185">Reference proteome</keyword>
<evidence type="ECO:0000313" key="4">
    <source>
        <dbReference type="EMBL" id="KAK7796356.1"/>
    </source>
</evidence>
<dbReference type="Proteomes" id="UP001488838">
    <property type="component" value="Unassembled WGS sequence"/>
</dbReference>
<proteinExistence type="predicted"/>
<keyword evidence="2" id="KW-1133">Transmembrane helix</keyword>
<dbReference type="GO" id="GO:0004252">
    <property type="term" value="F:serine-type endopeptidase activity"/>
    <property type="evidence" value="ECO:0007669"/>
    <property type="project" value="InterPro"/>
</dbReference>
<evidence type="ECO:0000256" key="2">
    <source>
        <dbReference type="SAM" id="Phobius"/>
    </source>
</evidence>
<keyword evidence="2" id="KW-0472">Membrane</keyword>
<keyword evidence="1" id="KW-1015">Disulfide bond</keyword>
<dbReference type="EMBL" id="JBBHLL010001236">
    <property type="protein sequence ID" value="KAK7796356.1"/>
    <property type="molecule type" value="Genomic_DNA"/>
</dbReference>
<dbReference type="AlphaFoldDB" id="A0AAW0H4K5"/>
<feature type="domain" description="Peptidase S1" evidence="3">
    <location>
        <begin position="297"/>
        <end position="562"/>
    </location>
</feature>
<evidence type="ECO:0000313" key="5">
    <source>
        <dbReference type="Proteomes" id="UP001488838"/>
    </source>
</evidence>